<gene>
    <name evidence="4" type="ORF">H6G03_24465</name>
</gene>
<protein>
    <submittedName>
        <fullName evidence="4">DMT family transporter</fullName>
    </submittedName>
</protein>
<keyword evidence="2" id="KW-0812">Transmembrane</keyword>
<comment type="caution">
    <text evidence="4">The sequence shown here is derived from an EMBL/GenBank/DDBJ whole genome shotgun (WGS) entry which is preliminary data.</text>
</comment>
<evidence type="ECO:0000256" key="2">
    <source>
        <dbReference type="SAM" id="Phobius"/>
    </source>
</evidence>
<feature type="transmembrane region" description="Helical" evidence="2">
    <location>
        <begin position="107"/>
        <end position="124"/>
    </location>
</feature>
<proteinExistence type="inferred from homology"/>
<feature type="domain" description="EamA" evidence="3">
    <location>
        <begin position="12"/>
        <end position="147"/>
    </location>
</feature>
<organism evidence="4 5">
    <name type="scientific">Aerosakkonema funiforme FACHB-1375</name>
    <dbReference type="NCBI Taxonomy" id="2949571"/>
    <lineage>
        <taxon>Bacteria</taxon>
        <taxon>Bacillati</taxon>
        <taxon>Cyanobacteriota</taxon>
        <taxon>Cyanophyceae</taxon>
        <taxon>Oscillatoriophycideae</taxon>
        <taxon>Aerosakkonematales</taxon>
        <taxon>Aerosakkonemataceae</taxon>
        <taxon>Aerosakkonema</taxon>
    </lineage>
</organism>
<reference evidence="4" key="1">
    <citation type="journal article" date="2015" name="ISME J.">
        <title>Draft Genome Sequence of Streptomyces incarnatus NRRL8089, which Produces the Nucleoside Antibiotic Sinefungin.</title>
        <authorList>
            <person name="Oshima K."/>
            <person name="Hattori M."/>
            <person name="Shimizu H."/>
            <person name="Fukuda K."/>
            <person name="Nemoto M."/>
            <person name="Inagaki K."/>
            <person name="Tamura T."/>
        </authorList>
    </citation>
    <scope>NUCLEOTIDE SEQUENCE</scope>
    <source>
        <strain evidence="4">FACHB-1375</strain>
    </source>
</reference>
<dbReference type="PANTHER" id="PTHR22911:SF134">
    <property type="entry name" value="DMT FAMILY TRANSPORTER"/>
    <property type="match status" value="1"/>
</dbReference>
<feature type="transmembrane region" description="Helical" evidence="2">
    <location>
        <begin position="221"/>
        <end position="240"/>
    </location>
</feature>
<dbReference type="Proteomes" id="UP000641646">
    <property type="component" value="Unassembled WGS sequence"/>
</dbReference>
<feature type="transmembrane region" description="Helical" evidence="2">
    <location>
        <begin position="252"/>
        <end position="274"/>
    </location>
</feature>
<evidence type="ECO:0000313" key="4">
    <source>
        <dbReference type="EMBL" id="MBD2184187.1"/>
    </source>
</evidence>
<dbReference type="SUPFAM" id="SSF103481">
    <property type="entry name" value="Multidrug resistance efflux transporter EmrE"/>
    <property type="match status" value="2"/>
</dbReference>
<keyword evidence="2" id="KW-1133">Transmembrane helix</keyword>
<feature type="transmembrane region" description="Helical" evidence="2">
    <location>
        <begin position="42"/>
        <end position="61"/>
    </location>
</feature>
<dbReference type="InterPro" id="IPR000620">
    <property type="entry name" value="EamA_dom"/>
</dbReference>
<feature type="transmembrane region" description="Helical" evidence="2">
    <location>
        <begin position="73"/>
        <end position="95"/>
    </location>
</feature>
<feature type="transmembrane region" description="Helical" evidence="2">
    <location>
        <begin position="161"/>
        <end position="181"/>
    </location>
</feature>
<comment type="similarity">
    <text evidence="1">Belongs to the EamA transporter family.</text>
</comment>
<dbReference type="EMBL" id="JACJPW010000075">
    <property type="protein sequence ID" value="MBD2184187.1"/>
    <property type="molecule type" value="Genomic_DNA"/>
</dbReference>
<dbReference type="Gene3D" id="1.10.3730.20">
    <property type="match status" value="1"/>
</dbReference>
<reference evidence="4" key="2">
    <citation type="submission" date="2020-08" db="EMBL/GenBank/DDBJ databases">
        <authorList>
            <person name="Chen M."/>
            <person name="Teng W."/>
            <person name="Zhao L."/>
            <person name="Hu C."/>
            <person name="Zhou Y."/>
            <person name="Han B."/>
            <person name="Song L."/>
            <person name="Shu W."/>
        </authorList>
    </citation>
    <scope>NUCLEOTIDE SEQUENCE</scope>
    <source>
        <strain evidence="4">FACHB-1375</strain>
    </source>
</reference>
<dbReference type="Pfam" id="PF00892">
    <property type="entry name" value="EamA"/>
    <property type="match status" value="2"/>
</dbReference>
<evidence type="ECO:0000256" key="1">
    <source>
        <dbReference type="ARBA" id="ARBA00007362"/>
    </source>
</evidence>
<dbReference type="GO" id="GO:0016020">
    <property type="term" value="C:membrane"/>
    <property type="evidence" value="ECO:0007669"/>
    <property type="project" value="InterPro"/>
</dbReference>
<dbReference type="PANTHER" id="PTHR22911">
    <property type="entry name" value="ACYL-MALONYL CONDENSING ENZYME-RELATED"/>
    <property type="match status" value="1"/>
</dbReference>
<sequence length="308" mass="33645">MRLHQSSGNWRLGLALSLFTTFLWGVLPVALGVTVQALDAYTLTWFRFLVAFGLLGGYLAARQQLPPIEKLRRLPIQLLGIAVVYLAINYLLFLQGLAYTSPSHAEVLIQIAPVLMGLGGIVVFKERYTRRQWIGLGVLTLGLILFFNEQLRVFIVEPTKYLLGSGMVVVGAITWAVYAMAQKQLLQKLPSSHIMLLIYGCCALVFTPATSPQQLLTLSPLHWGMLIFCALNTVFAYGAFAESLEHWEASKVSAVLALAPLVTLVSMWAVSLFFPNLVAPEKLTGLAVFGAVLVVAGSIAIALGKSRK</sequence>
<evidence type="ECO:0000259" key="3">
    <source>
        <dbReference type="Pfam" id="PF00892"/>
    </source>
</evidence>
<keyword evidence="5" id="KW-1185">Reference proteome</keyword>
<feature type="transmembrane region" description="Helical" evidence="2">
    <location>
        <begin position="136"/>
        <end position="155"/>
    </location>
</feature>
<dbReference type="AlphaFoldDB" id="A0A926VI27"/>
<name>A0A926VI27_9CYAN</name>
<accession>A0A926VI27</accession>
<dbReference type="InterPro" id="IPR037185">
    <property type="entry name" value="EmrE-like"/>
</dbReference>
<feature type="transmembrane region" description="Helical" evidence="2">
    <location>
        <begin position="286"/>
        <end position="304"/>
    </location>
</feature>
<evidence type="ECO:0000313" key="5">
    <source>
        <dbReference type="Proteomes" id="UP000641646"/>
    </source>
</evidence>
<dbReference type="RefSeq" id="WP_190470082.1">
    <property type="nucleotide sequence ID" value="NZ_JACJPW010000075.1"/>
</dbReference>
<feature type="domain" description="EamA" evidence="3">
    <location>
        <begin position="164"/>
        <end position="301"/>
    </location>
</feature>
<keyword evidence="2" id="KW-0472">Membrane</keyword>
<feature type="transmembrane region" description="Helical" evidence="2">
    <location>
        <begin position="193"/>
        <end position="209"/>
    </location>
</feature>